<gene>
    <name evidence="3" type="ORF">A605_13450</name>
</gene>
<dbReference type="EMBL" id="CP003697">
    <property type="protein sequence ID" value="AGF73686.1"/>
    <property type="molecule type" value="Genomic_DNA"/>
</dbReference>
<protein>
    <submittedName>
        <fullName evidence="3">Glycoside hydrolase 15-related protein</fullName>
    </submittedName>
</protein>
<organism evidence="3 4">
    <name type="scientific">Corynebacterium halotolerans YIM 70093 = DSM 44683</name>
    <dbReference type="NCBI Taxonomy" id="1121362"/>
    <lineage>
        <taxon>Bacteria</taxon>
        <taxon>Bacillati</taxon>
        <taxon>Actinomycetota</taxon>
        <taxon>Actinomycetes</taxon>
        <taxon>Mycobacteriales</taxon>
        <taxon>Corynebacteriaceae</taxon>
        <taxon>Corynebacterium</taxon>
    </lineage>
</organism>
<dbReference type="InterPro" id="IPR045582">
    <property type="entry name" value="Trehalase-like_N"/>
</dbReference>
<dbReference type="HOGENOM" id="CLU_010399_3_1_11"/>
<dbReference type="Gene3D" id="1.50.10.10">
    <property type="match status" value="1"/>
</dbReference>
<dbReference type="OrthoDB" id="3902805at2"/>
<dbReference type="SUPFAM" id="SSF48208">
    <property type="entry name" value="Six-hairpin glycosidases"/>
    <property type="match status" value="1"/>
</dbReference>
<feature type="domain" description="GH15-like" evidence="1">
    <location>
        <begin position="259"/>
        <end position="620"/>
    </location>
</feature>
<sequence>MADATPTIKTPPRRSTPLEDYALLSDLRTGPLVSRTGSIDWLCLPRFDSPAVFAALLGDPDNGRWRLSVVGGAVVERSYRGDTFILETIWRSATGTAKVLDFLPPSNRRADIIRRVECLEGFVEVEHDLRVRFSYARVLPWFRPVTVPGSGDETGLLCTAGPEGLLISGPLLQDTTTPTQDDELPGTDLPAASGGIAPRLTGTFRIDAGEHRDWEMTWFRPWRKWPRPDDVDVALADTEEFWTNWLAQLDLDPLYRPQVARSLLVLRALTHVETGGIAAAPTASLPEDFGGSRNWDYRYTWLRDAALTVEVLVNHGLVKGAHAWRDWLIRAVAGDPMNLQIMYGLGGERELPEQELPHLRGYENSQPVRIGNGAAAQYQADVTGEVMLALAALRDAGYHDTPYSWGLQTALLEYTIENYDRKDHGIWEMRGDTHYFTHGRAMMWAAFNEGIRAVELHGYEGDVEVWREYRERLYDEIHERGWNEELQTFTQTYGGYEVDASLLALPHTKFITPDDPRMLATVARIEKDLVDEGGLVYRYRTEAGIDGLKGDEYPFLICAFWLVEQYAASGRIDDARRHMDELLKYTTDLNLMAEEYDPDTGRLAGNFPQAFSHLGLIRAADAISRAVRRRE</sequence>
<evidence type="ECO:0000313" key="3">
    <source>
        <dbReference type="EMBL" id="AGF73686.1"/>
    </source>
</evidence>
<dbReference type="Pfam" id="PF00723">
    <property type="entry name" value="Glyco_hydro_15"/>
    <property type="match status" value="1"/>
</dbReference>
<dbReference type="eggNOG" id="COG3387">
    <property type="taxonomic scope" value="Bacteria"/>
</dbReference>
<dbReference type="InterPro" id="IPR008928">
    <property type="entry name" value="6-hairpin_glycosidase_sf"/>
</dbReference>
<evidence type="ECO:0000259" key="1">
    <source>
        <dbReference type="Pfam" id="PF00723"/>
    </source>
</evidence>
<dbReference type="GO" id="GO:0005975">
    <property type="term" value="P:carbohydrate metabolic process"/>
    <property type="evidence" value="ECO:0007669"/>
    <property type="project" value="InterPro"/>
</dbReference>
<dbReference type="GO" id="GO:0004553">
    <property type="term" value="F:hydrolase activity, hydrolyzing O-glycosyl compounds"/>
    <property type="evidence" value="ECO:0007669"/>
    <property type="project" value="UniProtKB-ARBA"/>
</dbReference>
<proteinExistence type="predicted"/>
<evidence type="ECO:0000259" key="2">
    <source>
        <dbReference type="Pfam" id="PF19291"/>
    </source>
</evidence>
<dbReference type="STRING" id="1121362.A605_13450"/>
<dbReference type="PANTHER" id="PTHR31616:SF0">
    <property type="entry name" value="GLUCAN 1,4-ALPHA-GLUCOSIDASE"/>
    <property type="match status" value="1"/>
</dbReference>
<evidence type="ECO:0000313" key="4">
    <source>
        <dbReference type="Proteomes" id="UP000011723"/>
    </source>
</evidence>
<accession>M1PAH8</accession>
<dbReference type="InterPro" id="IPR012341">
    <property type="entry name" value="6hp_glycosidase-like_sf"/>
</dbReference>
<reference evidence="3 4" key="1">
    <citation type="journal article" date="2012" name="Stand. Genomic Sci.">
        <title>Genome sequence of the halotolerant bacterium Corynebacterium halotolerans type strain YIM 70093(T) (= DSM 44683(T)).</title>
        <authorList>
            <person name="Ruckert C."/>
            <person name="Albersmeier A."/>
            <person name="Al-Dilaimi A."/>
            <person name="Niehaus K."/>
            <person name="Szczepanowski R."/>
            <person name="Kalinowski J."/>
        </authorList>
    </citation>
    <scope>NUCLEOTIDE SEQUENCE [LARGE SCALE GENOMIC DNA]</scope>
    <source>
        <strain evidence="3">YIM 70093</strain>
    </source>
</reference>
<feature type="domain" description="Trehalase-like N-terminal" evidence="2">
    <location>
        <begin position="14"/>
        <end position="133"/>
    </location>
</feature>
<dbReference type="PATRIC" id="fig|1121362.3.peg.2736"/>
<dbReference type="KEGG" id="chn:A605_13450"/>
<dbReference type="PANTHER" id="PTHR31616">
    <property type="entry name" value="TREHALASE"/>
    <property type="match status" value="1"/>
</dbReference>
<dbReference type="AlphaFoldDB" id="M1PAH8"/>
<dbReference type="RefSeq" id="WP_015402100.1">
    <property type="nucleotide sequence ID" value="NC_020302.1"/>
</dbReference>
<dbReference type="InterPro" id="IPR011613">
    <property type="entry name" value="GH15-like"/>
</dbReference>
<name>M1PAH8_9CORY</name>
<dbReference type="Pfam" id="PF19291">
    <property type="entry name" value="TREH_N"/>
    <property type="match status" value="1"/>
</dbReference>
<keyword evidence="4" id="KW-1185">Reference proteome</keyword>
<keyword evidence="3" id="KW-0378">Hydrolase</keyword>
<dbReference type="Proteomes" id="UP000011723">
    <property type="component" value="Chromosome"/>
</dbReference>